<dbReference type="AlphaFoldDB" id="A0A5B7GZ52"/>
<reference evidence="1 2" key="1">
    <citation type="submission" date="2019-05" db="EMBL/GenBank/DDBJ databases">
        <title>Another draft genome of Portunus trituberculatus and its Hox gene families provides insights of decapod evolution.</title>
        <authorList>
            <person name="Jeong J.-H."/>
            <person name="Song I."/>
            <person name="Kim S."/>
            <person name="Choi T."/>
            <person name="Kim D."/>
            <person name="Ryu S."/>
            <person name="Kim W."/>
        </authorList>
    </citation>
    <scope>NUCLEOTIDE SEQUENCE [LARGE SCALE GENOMIC DNA]</scope>
    <source>
        <tissue evidence="1">Muscle</tissue>
    </source>
</reference>
<evidence type="ECO:0000313" key="1">
    <source>
        <dbReference type="EMBL" id="MPC62347.1"/>
    </source>
</evidence>
<dbReference type="Proteomes" id="UP000324222">
    <property type="component" value="Unassembled WGS sequence"/>
</dbReference>
<proteinExistence type="predicted"/>
<protein>
    <submittedName>
        <fullName evidence="1">Uncharacterized protein</fullName>
    </submittedName>
</protein>
<organism evidence="1 2">
    <name type="scientific">Portunus trituberculatus</name>
    <name type="common">Swimming crab</name>
    <name type="synonym">Neptunus trituberculatus</name>
    <dbReference type="NCBI Taxonomy" id="210409"/>
    <lineage>
        <taxon>Eukaryota</taxon>
        <taxon>Metazoa</taxon>
        <taxon>Ecdysozoa</taxon>
        <taxon>Arthropoda</taxon>
        <taxon>Crustacea</taxon>
        <taxon>Multicrustacea</taxon>
        <taxon>Malacostraca</taxon>
        <taxon>Eumalacostraca</taxon>
        <taxon>Eucarida</taxon>
        <taxon>Decapoda</taxon>
        <taxon>Pleocyemata</taxon>
        <taxon>Brachyura</taxon>
        <taxon>Eubrachyura</taxon>
        <taxon>Portunoidea</taxon>
        <taxon>Portunidae</taxon>
        <taxon>Portuninae</taxon>
        <taxon>Portunus</taxon>
    </lineage>
</organism>
<comment type="caution">
    <text evidence="1">The sequence shown here is derived from an EMBL/GenBank/DDBJ whole genome shotgun (WGS) entry which is preliminary data.</text>
</comment>
<name>A0A5B7GZ52_PORTR</name>
<evidence type="ECO:0000313" key="2">
    <source>
        <dbReference type="Proteomes" id="UP000324222"/>
    </source>
</evidence>
<accession>A0A5B7GZ52</accession>
<gene>
    <name evidence="1" type="ORF">E2C01_056431</name>
</gene>
<sequence>MICSETARVGCMLRCVHPPSRFSPPVKDGSGAQACFSVAASPPRETGSSVHLEERTLDSSHVRGHRLAVRPSGRARVSGCDDGQLLIWSRPMQTGHSQLLVII</sequence>
<keyword evidence="2" id="KW-1185">Reference proteome</keyword>
<dbReference type="EMBL" id="VSRR010019568">
    <property type="protein sequence ID" value="MPC62347.1"/>
    <property type="molecule type" value="Genomic_DNA"/>
</dbReference>